<evidence type="ECO:0000313" key="1">
    <source>
        <dbReference type="EMBL" id="BBI53590.1"/>
    </source>
</evidence>
<gene>
    <name evidence="1" type="ORF">HORIV_60110</name>
</gene>
<accession>A0ABM7GPH4</accession>
<dbReference type="EMBL" id="AP019416">
    <property type="protein sequence ID" value="BBI53590.1"/>
    <property type="molecule type" value="Genomic_DNA"/>
</dbReference>
<dbReference type="Gene3D" id="3.40.50.1820">
    <property type="entry name" value="alpha/beta hydrolase"/>
    <property type="match status" value="1"/>
</dbReference>
<name>A0ABM7GPH4_9GAMM</name>
<dbReference type="InterPro" id="IPR029058">
    <property type="entry name" value="AB_hydrolase_fold"/>
</dbReference>
<proteinExistence type="predicted"/>
<organism evidence="1 2">
    <name type="scientific">Vreelandella olivaria</name>
    <dbReference type="NCBI Taxonomy" id="390919"/>
    <lineage>
        <taxon>Bacteria</taxon>
        <taxon>Pseudomonadati</taxon>
        <taxon>Pseudomonadota</taxon>
        <taxon>Gammaproteobacteria</taxon>
        <taxon>Oceanospirillales</taxon>
        <taxon>Halomonadaceae</taxon>
        <taxon>Vreelandella</taxon>
    </lineage>
</organism>
<keyword evidence="2" id="KW-1185">Reference proteome</keyword>
<evidence type="ECO:0000313" key="2">
    <source>
        <dbReference type="Proteomes" id="UP000289555"/>
    </source>
</evidence>
<sequence>MAMFDYKNHTSEASSELLLTTHKLATYASLSGAMGIGPSRDIVQGIHRSVS</sequence>
<dbReference type="Proteomes" id="UP000289555">
    <property type="component" value="Chromosome"/>
</dbReference>
<protein>
    <submittedName>
        <fullName evidence="1">Uncharacterized protein</fullName>
    </submittedName>
</protein>
<reference evidence="2" key="1">
    <citation type="journal article" date="2019" name="Microbiol. Resour. Announc.">
        <title>Complete Genome Sequence of Halomonas olivaria, a Moderately Halophilic Bacterium Isolated from Olive Processing Effluents, Obtained by Nanopore Sequencing.</title>
        <authorList>
            <person name="Nagata S."/>
            <person name="Ii K.M."/>
            <person name="Tsukimi T."/>
            <person name="Miura M.C."/>
            <person name="Galipon J."/>
            <person name="Arakawa K."/>
        </authorList>
    </citation>
    <scope>NUCLEOTIDE SEQUENCE [LARGE SCALE GENOMIC DNA]</scope>
    <source>
        <strain evidence="2">TYRC17</strain>
    </source>
</reference>